<accession>A0A1E3PUP8</accession>
<gene>
    <name evidence="1" type="ORF">LIPSTDRAFT_201186</name>
</gene>
<keyword evidence="2" id="KW-1185">Reference proteome</keyword>
<dbReference type="Proteomes" id="UP000094385">
    <property type="component" value="Unassembled WGS sequence"/>
</dbReference>
<name>A0A1E3PUP8_LIPST</name>
<dbReference type="EMBL" id="KV454305">
    <property type="protein sequence ID" value="ODQ69121.1"/>
    <property type="molecule type" value="Genomic_DNA"/>
</dbReference>
<sequence length="111" mass="12561">MIDLKHKSRAERNSRHVYFASILKTLISIPTNLPASTINRHCPTKIEKYSQACSLLDVLQVMLLSTLASPNSVDFASLSLVKILLISASIEMKPWFWNRKMSFVAISWAII</sequence>
<proteinExistence type="predicted"/>
<dbReference type="AlphaFoldDB" id="A0A1E3PUP8"/>
<organism evidence="1 2">
    <name type="scientific">Lipomyces starkeyi NRRL Y-11557</name>
    <dbReference type="NCBI Taxonomy" id="675824"/>
    <lineage>
        <taxon>Eukaryota</taxon>
        <taxon>Fungi</taxon>
        <taxon>Dikarya</taxon>
        <taxon>Ascomycota</taxon>
        <taxon>Saccharomycotina</taxon>
        <taxon>Lipomycetes</taxon>
        <taxon>Lipomycetales</taxon>
        <taxon>Lipomycetaceae</taxon>
        <taxon>Lipomyces</taxon>
    </lineage>
</organism>
<protein>
    <submittedName>
        <fullName evidence="1">Uncharacterized protein</fullName>
    </submittedName>
</protein>
<evidence type="ECO:0000313" key="2">
    <source>
        <dbReference type="Proteomes" id="UP000094385"/>
    </source>
</evidence>
<reference evidence="1 2" key="1">
    <citation type="journal article" date="2016" name="Proc. Natl. Acad. Sci. U.S.A.">
        <title>Comparative genomics of biotechnologically important yeasts.</title>
        <authorList>
            <person name="Riley R."/>
            <person name="Haridas S."/>
            <person name="Wolfe K.H."/>
            <person name="Lopes M.R."/>
            <person name="Hittinger C.T."/>
            <person name="Goeker M."/>
            <person name="Salamov A.A."/>
            <person name="Wisecaver J.H."/>
            <person name="Long T.M."/>
            <person name="Calvey C.H."/>
            <person name="Aerts A.L."/>
            <person name="Barry K.W."/>
            <person name="Choi C."/>
            <person name="Clum A."/>
            <person name="Coughlan A.Y."/>
            <person name="Deshpande S."/>
            <person name="Douglass A.P."/>
            <person name="Hanson S.J."/>
            <person name="Klenk H.-P."/>
            <person name="LaButti K.M."/>
            <person name="Lapidus A."/>
            <person name="Lindquist E.A."/>
            <person name="Lipzen A.M."/>
            <person name="Meier-Kolthoff J.P."/>
            <person name="Ohm R.A."/>
            <person name="Otillar R.P."/>
            <person name="Pangilinan J.L."/>
            <person name="Peng Y."/>
            <person name="Rokas A."/>
            <person name="Rosa C.A."/>
            <person name="Scheuner C."/>
            <person name="Sibirny A.A."/>
            <person name="Slot J.C."/>
            <person name="Stielow J.B."/>
            <person name="Sun H."/>
            <person name="Kurtzman C.P."/>
            <person name="Blackwell M."/>
            <person name="Grigoriev I.V."/>
            <person name="Jeffries T.W."/>
        </authorList>
    </citation>
    <scope>NUCLEOTIDE SEQUENCE [LARGE SCALE GENOMIC DNA]</scope>
    <source>
        <strain evidence="1 2">NRRL Y-11557</strain>
    </source>
</reference>
<evidence type="ECO:0000313" key="1">
    <source>
        <dbReference type="EMBL" id="ODQ69121.1"/>
    </source>
</evidence>